<dbReference type="Ensembl" id="ENSCCRT00000186437.1">
    <property type="protein sequence ID" value="ENSCCRP00000115656.1"/>
    <property type="gene ID" value="ENSCCRG00000065317.1"/>
</dbReference>
<dbReference type="CDD" id="cd00272">
    <property type="entry name" value="Chemokine_CC"/>
    <property type="match status" value="1"/>
</dbReference>
<sequence>MKYEIKYGLIIAIDLSAFVFTCTDGRPVGCCLKLRLSKLPFDKVLNYRIQTKALCPINAVVIQTLSGKRLCSDPNSDWTKRVMWKVDEAKKKAREQDPVPAERASTAGSRRRADPVTAIKLPLNSQWNRVTARQKSKRFQAVSEKRLCSDPKSDWIKRPMWRVDEAEKKPREPAEGALTEGSRQKADLFVHVISYVIAFIDLFFTLINTFTITAAII</sequence>
<reference evidence="5" key="1">
    <citation type="submission" date="2025-08" db="UniProtKB">
        <authorList>
            <consortium name="Ensembl"/>
        </authorList>
    </citation>
    <scope>IDENTIFICATION</scope>
</reference>
<organism evidence="5 6">
    <name type="scientific">Cyprinus carpio carpio</name>
    <dbReference type="NCBI Taxonomy" id="630221"/>
    <lineage>
        <taxon>Eukaryota</taxon>
        <taxon>Metazoa</taxon>
        <taxon>Chordata</taxon>
        <taxon>Craniata</taxon>
        <taxon>Vertebrata</taxon>
        <taxon>Euteleostomi</taxon>
        <taxon>Actinopterygii</taxon>
        <taxon>Neopterygii</taxon>
        <taxon>Teleostei</taxon>
        <taxon>Ostariophysi</taxon>
        <taxon>Cypriniformes</taxon>
        <taxon>Cyprinidae</taxon>
        <taxon>Cyprininae</taxon>
        <taxon>Cyprinus</taxon>
    </lineage>
</organism>
<feature type="domain" description="Chemokine interleukin-8-like" evidence="4">
    <location>
        <begin position="27"/>
        <end position="86"/>
    </location>
</feature>
<dbReference type="PANTHER" id="PTHR12015">
    <property type="entry name" value="SMALL INDUCIBLE CYTOKINE A"/>
    <property type="match status" value="1"/>
</dbReference>
<reference evidence="5" key="2">
    <citation type="submission" date="2025-09" db="UniProtKB">
        <authorList>
            <consortium name="Ensembl"/>
        </authorList>
    </citation>
    <scope>IDENTIFICATION</scope>
</reference>
<dbReference type="InterPro" id="IPR039809">
    <property type="entry name" value="Chemokine_b/g/d"/>
</dbReference>
<keyword evidence="3" id="KW-0472">Membrane</keyword>
<dbReference type="SMART" id="SM00199">
    <property type="entry name" value="SCY"/>
    <property type="match status" value="1"/>
</dbReference>
<dbReference type="Pfam" id="PF00048">
    <property type="entry name" value="IL8"/>
    <property type="match status" value="1"/>
</dbReference>
<keyword evidence="3" id="KW-0812">Transmembrane</keyword>
<dbReference type="SUPFAM" id="SSF54117">
    <property type="entry name" value="Interleukin 8-like chemokines"/>
    <property type="match status" value="1"/>
</dbReference>
<feature type="region of interest" description="Disordered" evidence="2">
    <location>
        <begin position="89"/>
        <end position="110"/>
    </location>
</feature>
<evidence type="ECO:0000313" key="5">
    <source>
        <dbReference type="Ensembl" id="ENSCCRP00000115656.1"/>
    </source>
</evidence>
<dbReference type="Gene3D" id="2.40.50.40">
    <property type="match status" value="1"/>
</dbReference>
<dbReference type="GO" id="GO:0008009">
    <property type="term" value="F:chemokine activity"/>
    <property type="evidence" value="ECO:0007669"/>
    <property type="project" value="InterPro"/>
</dbReference>
<evidence type="ECO:0000256" key="1">
    <source>
        <dbReference type="ARBA" id="ARBA00022514"/>
    </source>
</evidence>
<evidence type="ECO:0000259" key="4">
    <source>
        <dbReference type="SMART" id="SM00199"/>
    </source>
</evidence>
<name>A0A9J7Y958_CYPCA</name>
<keyword evidence="3" id="KW-1133">Transmembrane helix</keyword>
<dbReference type="GeneTree" id="ENSGT00990000209992"/>
<feature type="transmembrane region" description="Helical" evidence="3">
    <location>
        <begin position="192"/>
        <end position="216"/>
    </location>
</feature>
<dbReference type="InterPro" id="IPR036048">
    <property type="entry name" value="Interleukin_8-like_sf"/>
</dbReference>
<evidence type="ECO:0000256" key="3">
    <source>
        <dbReference type="SAM" id="Phobius"/>
    </source>
</evidence>
<protein>
    <recommendedName>
        <fullName evidence="4">Chemokine interleukin-8-like domain-containing protein</fullName>
    </recommendedName>
</protein>
<dbReference type="GO" id="GO:0005615">
    <property type="term" value="C:extracellular space"/>
    <property type="evidence" value="ECO:0007669"/>
    <property type="project" value="UniProtKB-KW"/>
</dbReference>
<dbReference type="AlphaFoldDB" id="A0A9J7Y958"/>
<keyword evidence="1" id="KW-0202">Cytokine</keyword>
<dbReference type="PANTHER" id="PTHR12015:SF177">
    <property type="entry name" value="CHEMOKINE INTERLEUKIN-8-LIKE DOMAIN-CONTAINING PROTEIN"/>
    <property type="match status" value="1"/>
</dbReference>
<dbReference type="InterPro" id="IPR001811">
    <property type="entry name" value="Chemokine_IL8-like_dom"/>
</dbReference>
<evidence type="ECO:0000313" key="6">
    <source>
        <dbReference type="Proteomes" id="UP001108240"/>
    </source>
</evidence>
<evidence type="ECO:0000256" key="2">
    <source>
        <dbReference type="SAM" id="MobiDB-lite"/>
    </source>
</evidence>
<keyword evidence="6" id="KW-1185">Reference proteome</keyword>
<accession>A0A9J7Y958</accession>
<proteinExistence type="predicted"/>
<dbReference type="GO" id="GO:0006955">
    <property type="term" value="P:immune response"/>
    <property type="evidence" value="ECO:0007669"/>
    <property type="project" value="InterPro"/>
</dbReference>
<dbReference type="Proteomes" id="UP001108240">
    <property type="component" value="Unplaced"/>
</dbReference>